<dbReference type="InterPro" id="IPR001841">
    <property type="entry name" value="Znf_RING"/>
</dbReference>
<comment type="caution">
    <text evidence="9">The sequence shown here is derived from an EMBL/GenBank/DDBJ whole genome shotgun (WGS) entry which is preliminary data.</text>
</comment>
<feature type="compositionally biased region" description="Low complexity" evidence="6">
    <location>
        <begin position="275"/>
        <end position="292"/>
    </location>
</feature>
<gene>
    <name evidence="9" type="ORF">J3R30DRAFT_3456588</name>
</gene>
<feature type="region of interest" description="Disordered" evidence="6">
    <location>
        <begin position="271"/>
        <end position="306"/>
    </location>
</feature>
<evidence type="ECO:0000259" key="8">
    <source>
        <dbReference type="PROSITE" id="PS50145"/>
    </source>
</evidence>
<keyword evidence="3 4" id="KW-0862">Zinc</keyword>
<keyword evidence="10" id="KW-1185">Reference proteome</keyword>
<evidence type="ECO:0000313" key="10">
    <source>
        <dbReference type="Proteomes" id="UP001150266"/>
    </source>
</evidence>
<evidence type="ECO:0008006" key="11">
    <source>
        <dbReference type="Google" id="ProtNLM"/>
    </source>
</evidence>
<feature type="zinc finger region" description="TRAF-type" evidence="4">
    <location>
        <begin position="81"/>
        <end position="123"/>
    </location>
</feature>
<evidence type="ECO:0000256" key="3">
    <source>
        <dbReference type="ARBA" id="ARBA00022833"/>
    </source>
</evidence>
<dbReference type="EMBL" id="JAOTPV010000005">
    <property type="protein sequence ID" value="KAJ4482130.1"/>
    <property type="molecule type" value="Genomic_DNA"/>
</dbReference>
<feature type="compositionally biased region" description="Basic and acidic residues" evidence="6">
    <location>
        <begin position="321"/>
        <end position="335"/>
    </location>
</feature>
<evidence type="ECO:0000256" key="6">
    <source>
        <dbReference type="SAM" id="MobiDB-lite"/>
    </source>
</evidence>
<dbReference type="SUPFAM" id="SSF57850">
    <property type="entry name" value="RING/U-box"/>
    <property type="match status" value="1"/>
</dbReference>
<feature type="coiled-coil region" evidence="5">
    <location>
        <begin position="231"/>
        <end position="258"/>
    </location>
</feature>
<evidence type="ECO:0000256" key="4">
    <source>
        <dbReference type="PROSITE-ProRule" id="PRU00207"/>
    </source>
</evidence>
<feature type="domain" description="TRAF-type" evidence="8">
    <location>
        <begin position="81"/>
        <end position="123"/>
    </location>
</feature>
<dbReference type="Gene3D" id="3.30.40.10">
    <property type="entry name" value="Zinc/RING finger domain, C3HC4 (zinc finger)"/>
    <property type="match status" value="2"/>
</dbReference>
<dbReference type="InterPro" id="IPR013083">
    <property type="entry name" value="Znf_RING/FYVE/PHD"/>
</dbReference>
<dbReference type="Pfam" id="PF13923">
    <property type="entry name" value="zf-C3HC4_2"/>
    <property type="match status" value="1"/>
</dbReference>
<dbReference type="PANTHER" id="PTHR10131:SF94">
    <property type="entry name" value="TNF RECEPTOR-ASSOCIATED FACTOR 4"/>
    <property type="match status" value="1"/>
</dbReference>
<evidence type="ECO:0000256" key="2">
    <source>
        <dbReference type="ARBA" id="ARBA00022771"/>
    </source>
</evidence>
<reference evidence="9" key="1">
    <citation type="submission" date="2022-08" db="EMBL/GenBank/DDBJ databases">
        <title>A Global Phylogenomic Analysis of the Shiitake Genus Lentinula.</title>
        <authorList>
            <consortium name="DOE Joint Genome Institute"/>
            <person name="Sierra-Patev S."/>
            <person name="Min B."/>
            <person name="Naranjo-Ortiz M."/>
            <person name="Looney B."/>
            <person name="Konkel Z."/>
            <person name="Slot J.C."/>
            <person name="Sakamoto Y."/>
            <person name="Steenwyk J.L."/>
            <person name="Rokas A."/>
            <person name="Carro J."/>
            <person name="Camarero S."/>
            <person name="Ferreira P."/>
            <person name="Molpeceres G."/>
            <person name="Ruiz-Duenas F.J."/>
            <person name="Serrano A."/>
            <person name="Henrissat B."/>
            <person name="Drula E."/>
            <person name="Hughes K.W."/>
            <person name="Mata J.L."/>
            <person name="Ishikawa N.K."/>
            <person name="Vargas-Isla R."/>
            <person name="Ushijima S."/>
            <person name="Smith C.A."/>
            <person name="Ahrendt S."/>
            <person name="Andreopoulos W."/>
            <person name="He G."/>
            <person name="Labutti K."/>
            <person name="Lipzen A."/>
            <person name="Ng V."/>
            <person name="Riley R."/>
            <person name="Sandor L."/>
            <person name="Barry K."/>
            <person name="Martinez A.T."/>
            <person name="Xiao Y."/>
            <person name="Gibbons J.G."/>
            <person name="Terashima K."/>
            <person name="Grigoriev I.V."/>
            <person name="Hibbett D.S."/>
        </authorList>
    </citation>
    <scope>NUCLEOTIDE SEQUENCE</scope>
    <source>
        <strain evidence="9">JLM2183</strain>
    </source>
</reference>
<accession>A0A9W9AHM8</accession>
<evidence type="ECO:0000256" key="1">
    <source>
        <dbReference type="ARBA" id="ARBA00022723"/>
    </source>
</evidence>
<feature type="region of interest" description="Disordered" evidence="6">
    <location>
        <begin position="321"/>
        <end position="351"/>
    </location>
</feature>
<dbReference type="InterPro" id="IPR001293">
    <property type="entry name" value="Znf_TRAF"/>
</dbReference>
<keyword evidence="1 4" id="KW-0479">Metal-binding</keyword>
<dbReference type="PROSITE" id="PS50145">
    <property type="entry name" value="ZF_TRAF"/>
    <property type="match status" value="1"/>
</dbReference>
<keyword evidence="5" id="KW-0175">Coiled coil</keyword>
<feature type="region of interest" description="Disordered" evidence="6">
    <location>
        <begin position="369"/>
        <end position="389"/>
    </location>
</feature>
<feature type="compositionally biased region" description="Polar residues" evidence="6">
    <location>
        <begin position="293"/>
        <end position="306"/>
    </location>
</feature>
<dbReference type="PROSITE" id="PS00518">
    <property type="entry name" value="ZF_RING_1"/>
    <property type="match status" value="1"/>
</dbReference>
<feature type="domain" description="RING-type" evidence="7">
    <location>
        <begin position="18"/>
        <end position="57"/>
    </location>
</feature>
<organism evidence="9 10">
    <name type="scientific">Lentinula aciculospora</name>
    <dbReference type="NCBI Taxonomy" id="153920"/>
    <lineage>
        <taxon>Eukaryota</taxon>
        <taxon>Fungi</taxon>
        <taxon>Dikarya</taxon>
        <taxon>Basidiomycota</taxon>
        <taxon>Agaricomycotina</taxon>
        <taxon>Agaricomycetes</taxon>
        <taxon>Agaricomycetidae</taxon>
        <taxon>Agaricales</taxon>
        <taxon>Marasmiineae</taxon>
        <taxon>Omphalotaceae</taxon>
        <taxon>Lentinula</taxon>
    </lineage>
</organism>
<evidence type="ECO:0000313" key="9">
    <source>
        <dbReference type="EMBL" id="KAJ4482130.1"/>
    </source>
</evidence>
<dbReference type="PANTHER" id="PTHR10131">
    <property type="entry name" value="TNF RECEPTOR ASSOCIATED FACTOR"/>
    <property type="match status" value="1"/>
</dbReference>
<name>A0A9W9AHM8_9AGAR</name>
<sequence length="504" mass="55712">MNSPSPIYVEAPNQNLVCCICRMPFVDPCTNQACSHTFCRDCIIQSLAHSPQCPIDRSTLRIEDIHPADPIIRSLVDELAVKCSNESAGCLHTCQRQLLDAHIKTDCPYALVPCSAHACAEEVFRKDKDGHICAHTSVTCEECEKSIKYNELEAHRSRCPKRFFQCEDCEIEQPCSSRATHTSSCYAVTVKCSHEHHGCPWEGRRKDLPAHTTTCSYESIKGFFAIQDARNATLDNQNMLLKQKIDTLESQLRVAQFELRCAQSALGPWFRDSTSRSTSVSSPSSQLLIPSQPNGASSSRLYMSPSDQDSITQYFPDISFDDRHTSPLAEEEQRSQRPAPDRPAFSPLTQYSSSHVSFNDTSFNGAPIPNWSSTGSFPTGTGPRSPQNIVAPLNLNTTLEGSLQGLRESVVALSTSLDSLGRRSDIALTNEALRLNEEVMSLRAALHGLRMQVHTIMIDHNAQVTGRGPGIDSMFVPGDSQWPSFNLSRAHPMQNASPNSITKL</sequence>
<protein>
    <recommendedName>
        <fullName evidence="11">TRAF-type zinc finger protein</fullName>
    </recommendedName>
</protein>
<proteinExistence type="predicted"/>
<dbReference type="OrthoDB" id="1630758at2759"/>
<evidence type="ECO:0000259" key="7">
    <source>
        <dbReference type="PROSITE" id="PS50089"/>
    </source>
</evidence>
<evidence type="ECO:0000256" key="5">
    <source>
        <dbReference type="SAM" id="Coils"/>
    </source>
</evidence>
<dbReference type="GO" id="GO:0008270">
    <property type="term" value="F:zinc ion binding"/>
    <property type="evidence" value="ECO:0007669"/>
    <property type="project" value="UniProtKB-KW"/>
</dbReference>
<dbReference type="AlphaFoldDB" id="A0A9W9AHM8"/>
<dbReference type="PROSITE" id="PS50089">
    <property type="entry name" value="ZF_RING_2"/>
    <property type="match status" value="1"/>
</dbReference>
<dbReference type="InterPro" id="IPR017907">
    <property type="entry name" value="Znf_RING_CS"/>
</dbReference>
<dbReference type="SUPFAM" id="SSF49599">
    <property type="entry name" value="TRAF domain-like"/>
    <property type="match status" value="2"/>
</dbReference>
<keyword evidence="2 4" id="KW-0863">Zinc-finger</keyword>
<dbReference type="Proteomes" id="UP001150266">
    <property type="component" value="Unassembled WGS sequence"/>
</dbReference>